<dbReference type="Proteomes" id="UP001162131">
    <property type="component" value="Unassembled WGS sequence"/>
</dbReference>
<sequence length="182" mass="20532">MIFANGFKCAIIGEGHAGKSTLLGRFMESESNREKNSFQCLGFGVKDVCFGGNTIQLFIYETVSDVNLRHINRLVYSDAAALIFMYDITRSSSLKDLSNWIIETTMYAPGVIASILVGNKADLESERQVLYEEGQKFANDHQMIFLETSVFNEKSMENIFKFIAIEILGKIRNGQEYQAKLL</sequence>
<dbReference type="InterPro" id="IPR050209">
    <property type="entry name" value="Rab_GTPases_membrane_traffic"/>
</dbReference>
<dbReference type="SMART" id="SM00175">
    <property type="entry name" value="RAB"/>
    <property type="match status" value="1"/>
</dbReference>
<accession>A0AAU9K3C1</accession>
<dbReference type="PANTHER" id="PTHR47979">
    <property type="entry name" value="DRAB11-RELATED"/>
    <property type="match status" value="1"/>
</dbReference>
<dbReference type="InterPro" id="IPR005225">
    <property type="entry name" value="Small_GTP-bd"/>
</dbReference>
<dbReference type="Pfam" id="PF00071">
    <property type="entry name" value="Ras"/>
    <property type="match status" value="1"/>
</dbReference>
<dbReference type="Gene3D" id="3.40.50.300">
    <property type="entry name" value="P-loop containing nucleotide triphosphate hydrolases"/>
    <property type="match status" value="1"/>
</dbReference>
<dbReference type="NCBIfam" id="TIGR00231">
    <property type="entry name" value="small_GTP"/>
    <property type="match status" value="1"/>
</dbReference>
<reference evidence="2" key="1">
    <citation type="submission" date="2021-09" db="EMBL/GenBank/DDBJ databases">
        <authorList>
            <consortium name="AG Swart"/>
            <person name="Singh M."/>
            <person name="Singh A."/>
            <person name="Seah K."/>
            <person name="Emmerich C."/>
        </authorList>
    </citation>
    <scope>NUCLEOTIDE SEQUENCE</scope>
    <source>
        <strain evidence="2">ATCC30299</strain>
    </source>
</reference>
<dbReference type="GO" id="GO:0003924">
    <property type="term" value="F:GTPase activity"/>
    <property type="evidence" value="ECO:0007669"/>
    <property type="project" value="InterPro"/>
</dbReference>
<comment type="caution">
    <text evidence="2">The sequence shown here is derived from an EMBL/GenBank/DDBJ whole genome shotgun (WGS) entry which is preliminary data.</text>
</comment>
<protein>
    <submittedName>
        <fullName evidence="2">Uncharacterized protein</fullName>
    </submittedName>
</protein>
<dbReference type="GO" id="GO:0005525">
    <property type="term" value="F:GTP binding"/>
    <property type="evidence" value="ECO:0007669"/>
    <property type="project" value="InterPro"/>
</dbReference>
<dbReference type="CDD" id="cd00154">
    <property type="entry name" value="Rab"/>
    <property type="match status" value="1"/>
</dbReference>
<keyword evidence="3" id="KW-1185">Reference proteome</keyword>
<evidence type="ECO:0000313" key="2">
    <source>
        <dbReference type="EMBL" id="CAG9333543.1"/>
    </source>
</evidence>
<name>A0AAU9K3C1_9CILI</name>
<dbReference type="SUPFAM" id="SSF52540">
    <property type="entry name" value="P-loop containing nucleoside triphosphate hydrolases"/>
    <property type="match status" value="1"/>
</dbReference>
<dbReference type="InterPro" id="IPR001806">
    <property type="entry name" value="Small_GTPase"/>
</dbReference>
<dbReference type="SMART" id="SM00173">
    <property type="entry name" value="RAS"/>
    <property type="match status" value="1"/>
</dbReference>
<evidence type="ECO:0000256" key="1">
    <source>
        <dbReference type="ARBA" id="ARBA00006270"/>
    </source>
</evidence>
<organism evidence="2 3">
    <name type="scientific">Blepharisma stoltei</name>
    <dbReference type="NCBI Taxonomy" id="1481888"/>
    <lineage>
        <taxon>Eukaryota</taxon>
        <taxon>Sar</taxon>
        <taxon>Alveolata</taxon>
        <taxon>Ciliophora</taxon>
        <taxon>Postciliodesmatophora</taxon>
        <taxon>Heterotrichea</taxon>
        <taxon>Heterotrichida</taxon>
        <taxon>Blepharismidae</taxon>
        <taxon>Blepharisma</taxon>
    </lineage>
</organism>
<dbReference type="EMBL" id="CAJZBQ010000056">
    <property type="protein sequence ID" value="CAG9333543.1"/>
    <property type="molecule type" value="Genomic_DNA"/>
</dbReference>
<gene>
    <name evidence="2" type="ORF">BSTOLATCC_MIC58353</name>
</gene>
<comment type="similarity">
    <text evidence="1">Belongs to the small GTPase superfamily. Rab family.</text>
</comment>
<proteinExistence type="inferred from homology"/>
<dbReference type="InterPro" id="IPR027417">
    <property type="entry name" value="P-loop_NTPase"/>
</dbReference>
<dbReference type="PROSITE" id="PS51419">
    <property type="entry name" value="RAB"/>
    <property type="match status" value="1"/>
</dbReference>
<dbReference type="SMART" id="SM00174">
    <property type="entry name" value="RHO"/>
    <property type="match status" value="1"/>
</dbReference>
<evidence type="ECO:0000313" key="3">
    <source>
        <dbReference type="Proteomes" id="UP001162131"/>
    </source>
</evidence>
<dbReference type="AlphaFoldDB" id="A0AAU9K3C1"/>
<dbReference type="PRINTS" id="PR00449">
    <property type="entry name" value="RASTRNSFRMNG"/>
</dbReference>
<dbReference type="FunFam" id="3.40.50.300:FF:001447">
    <property type="entry name" value="Ras-related protein Rab-1B"/>
    <property type="match status" value="1"/>
</dbReference>